<protein>
    <recommendedName>
        <fullName evidence="1">DUF4935 domain-containing protein</fullName>
    </recommendedName>
</protein>
<sequence>MPELQQSDVKAHIADGTISSISIDTAIFDKYGCNLTHAVLARLDQFKKGGVNVLMSEIVVKELTNHIARAAAETQRELNAALKRHDRRWGLSKDLAALKADFQLDVDPGVAASEQVSEYLDSVGVEVIPGEGDGNLAAEVLRRYFDVLTPFEAREAKKHEFPDAFALLGLEQVASARKTLIVCVSPDKGWAAFAAQSDHLVVVPELDLLLSWFNDPGRHFADKIVAIWRKGEAKDIEDEIDRGFEYYLDGIDFGVNADAPLDYDVEPISAVLQHIYKDKIGSPAVIAEDDDQVTFSVKVVAKVGFEAEFSFYAHDSIAGDNFSLGSRTPYTEDDLAFDVTLTVSREMDGSVVEVLETTVTSTKVAADFGYVDPFPDDDPTHEKY</sequence>
<evidence type="ECO:0000259" key="1">
    <source>
        <dbReference type="Pfam" id="PF16289"/>
    </source>
</evidence>
<name>A0A370KEB5_9HYPH</name>
<accession>A0A370KEB5</accession>
<evidence type="ECO:0000313" key="2">
    <source>
        <dbReference type="EMBL" id="RDJ01386.1"/>
    </source>
</evidence>
<reference evidence="2 3" key="1">
    <citation type="submission" date="2017-03" db="EMBL/GenBank/DDBJ databases">
        <title>Genome analysis of Rhizobial strains effectives or ineffectives for nitrogen fixation isolated from bean seeds.</title>
        <authorList>
            <person name="Peralta H."/>
            <person name="Aguilar-Vera A."/>
            <person name="Mora Y."/>
            <person name="Vargas-Lagunas C."/>
            <person name="Girard L."/>
            <person name="Mora J."/>
        </authorList>
    </citation>
    <scope>NUCLEOTIDE SEQUENCE [LARGE SCALE GENOMIC DNA]</scope>
    <source>
        <strain evidence="2 3">CCGM3</strain>
    </source>
</reference>
<feature type="domain" description="DUF4935" evidence="1">
    <location>
        <begin position="21"/>
        <end position="190"/>
    </location>
</feature>
<dbReference type="AlphaFoldDB" id="A0A370KEB5"/>
<proteinExistence type="predicted"/>
<evidence type="ECO:0000313" key="3">
    <source>
        <dbReference type="Proteomes" id="UP000254939"/>
    </source>
</evidence>
<dbReference type="RefSeq" id="WP_114716065.1">
    <property type="nucleotide sequence ID" value="NZ_KZ857272.1"/>
</dbReference>
<dbReference type="Pfam" id="PF16289">
    <property type="entry name" value="PIN_12"/>
    <property type="match status" value="1"/>
</dbReference>
<organism evidence="2 3">
    <name type="scientific">Rhizobium grahamii</name>
    <dbReference type="NCBI Taxonomy" id="1120045"/>
    <lineage>
        <taxon>Bacteria</taxon>
        <taxon>Pseudomonadati</taxon>
        <taxon>Pseudomonadota</taxon>
        <taxon>Alphaproteobacteria</taxon>
        <taxon>Hyphomicrobiales</taxon>
        <taxon>Rhizobiaceae</taxon>
        <taxon>Rhizobium/Agrobacterium group</taxon>
        <taxon>Rhizobium</taxon>
    </lineage>
</organism>
<comment type="caution">
    <text evidence="2">The sequence shown here is derived from an EMBL/GenBank/DDBJ whole genome shotgun (WGS) entry which is preliminary data.</text>
</comment>
<dbReference type="OrthoDB" id="9766796at2"/>
<dbReference type="EMBL" id="NAAC01000051">
    <property type="protein sequence ID" value="RDJ01386.1"/>
    <property type="molecule type" value="Genomic_DNA"/>
</dbReference>
<dbReference type="Proteomes" id="UP000254939">
    <property type="component" value="Unassembled WGS sequence"/>
</dbReference>
<gene>
    <name evidence="2" type="ORF">B5K06_33630</name>
</gene>
<dbReference type="InterPro" id="IPR032557">
    <property type="entry name" value="DUF4935"/>
</dbReference>